<evidence type="ECO:0000256" key="1">
    <source>
        <dbReference type="SAM" id="Coils"/>
    </source>
</evidence>
<keyword evidence="1" id="KW-0175">Coiled coil</keyword>
<dbReference type="GeneID" id="6507667"/>
<dbReference type="GO" id="GO:0070652">
    <property type="term" value="C:HAUS complex"/>
    <property type="evidence" value="ECO:0007669"/>
    <property type="project" value="EnsemblMetazoa"/>
</dbReference>
<dbReference type="GO" id="GO:0007056">
    <property type="term" value="P:spindle assembly involved in female meiosis"/>
    <property type="evidence" value="ECO:0007669"/>
    <property type="project" value="EnsemblMetazoa"/>
</dbReference>
<dbReference type="STRING" id="7217.A0A0P9AIS6"/>
<keyword evidence="3" id="KW-1185">Reference proteome</keyword>
<evidence type="ECO:0000313" key="3">
    <source>
        <dbReference type="Proteomes" id="UP000007801"/>
    </source>
</evidence>
<name>A0A0P9AIS6_DROAN</name>
<dbReference type="Proteomes" id="UP000007801">
    <property type="component" value="Unassembled WGS sequence"/>
</dbReference>
<feature type="coiled-coil region" evidence="1">
    <location>
        <begin position="6"/>
        <end position="33"/>
    </location>
</feature>
<dbReference type="GO" id="GO:0051301">
    <property type="term" value="P:cell division"/>
    <property type="evidence" value="ECO:0007669"/>
    <property type="project" value="EnsemblMetazoa"/>
</dbReference>
<reference evidence="2 3" key="1">
    <citation type="journal article" date="2007" name="Nature">
        <title>Evolution of genes and genomes on the Drosophila phylogeny.</title>
        <authorList>
            <consortium name="Drosophila 12 Genomes Consortium"/>
            <person name="Clark A.G."/>
            <person name="Eisen M.B."/>
            <person name="Smith D.R."/>
            <person name="Bergman C.M."/>
            <person name="Oliver B."/>
            <person name="Markow T.A."/>
            <person name="Kaufman T.C."/>
            <person name="Kellis M."/>
            <person name="Gelbart W."/>
            <person name="Iyer V.N."/>
            <person name="Pollard D.A."/>
            <person name="Sackton T.B."/>
            <person name="Larracuente A.M."/>
            <person name="Singh N.D."/>
            <person name="Abad J.P."/>
            <person name="Abt D.N."/>
            <person name="Adryan B."/>
            <person name="Aguade M."/>
            <person name="Akashi H."/>
            <person name="Anderson W.W."/>
            <person name="Aquadro C.F."/>
            <person name="Ardell D.H."/>
            <person name="Arguello R."/>
            <person name="Artieri C.G."/>
            <person name="Barbash D.A."/>
            <person name="Barker D."/>
            <person name="Barsanti P."/>
            <person name="Batterham P."/>
            <person name="Batzoglou S."/>
            <person name="Begun D."/>
            <person name="Bhutkar A."/>
            <person name="Blanco E."/>
            <person name="Bosak S.A."/>
            <person name="Bradley R.K."/>
            <person name="Brand A.D."/>
            <person name="Brent M.R."/>
            <person name="Brooks A.N."/>
            <person name="Brown R.H."/>
            <person name="Butlin R.K."/>
            <person name="Caggese C."/>
            <person name="Calvi B.R."/>
            <person name="Bernardo de Carvalho A."/>
            <person name="Caspi A."/>
            <person name="Castrezana S."/>
            <person name="Celniker S.E."/>
            <person name="Chang J.L."/>
            <person name="Chapple C."/>
            <person name="Chatterji S."/>
            <person name="Chinwalla A."/>
            <person name="Civetta A."/>
            <person name="Clifton S.W."/>
            <person name="Comeron J.M."/>
            <person name="Costello J.C."/>
            <person name="Coyne J.A."/>
            <person name="Daub J."/>
            <person name="David R.G."/>
            <person name="Delcher A.L."/>
            <person name="Delehaunty K."/>
            <person name="Do C.B."/>
            <person name="Ebling H."/>
            <person name="Edwards K."/>
            <person name="Eickbush T."/>
            <person name="Evans J.D."/>
            <person name="Filipski A."/>
            <person name="Findeiss S."/>
            <person name="Freyhult E."/>
            <person name="Fulton L."/>
            <person name="Fulton R."/>
            <person name="Garcia A.C."/>
            <person name="Gardiner A."/>
            <person name="Garfield D.A."/>
            <person name="Garvin B.E."/>
            <person name="Gibson G."/>
            <person name="Gilbert D."/>
            <person name="Gnerre S."/>
            <person name="Godfrey J."/>
            <person name="Good R."/>
            <person name="Gotea V."/>
            <person name="Gravely B."/>
            <person name="Greenberg A.J."/>
            <person name="Griffiths-Jones S."/>
            <person name="Gross S."/>
            <person name="Guigo R."/>
            <person name="Gustafson E.A."/>
            <person name="Haerty W."/>
            <person name="Hahn M.W."/>
            <person name="Halligan D.L."/>
            <person name="Halpern A.L."/>
            <person name="Halter G.M."/>
            <person name="Han M.V."/>
            <person name="Heger A."/>
            <person name="Hillier L."/>
            <person name="Hinrichs A.S."/>
            <person name="Holmes I."/>
            <person name="Hoskins R.A."/>
            <person name="Hubisz M.J."/>
            <person name="Hultmark D."/>
            <person name="Huntley M.A."/>
            <person name="Jaffe D.B."/>
            <person name="Jagadeeshan S."/>
            <person name="Jeck W.R."/>
            <person name="Johnson J."/>
            <person name="Jones C.D."/>
            <person name="Jordan W.C."/>
            <person name="Karpen G.H."/>
            <person name="Kataoka E."/>
            <person name="Keightley P.D."/>
            <person name="Kheradpour P."/>
            <person name="Kirkness E.F."/>
            <person name="Koerich L.B."/>
            <person name="Kristiansen K."/>
            <person name="Kudrna D."/>
            <person name="Kulathinal R.J."/>
            <person name="Kumar S."/>
            <person name="Kwok R."/>
            <person name="Lander E."/>
            <person name="Langley C.H."/>
            <person name="Lapoint R."/>
            <person name="Lazzaro B.P."/>
            <person name="Lee S.J."/>
            <person name="Levesque L."/>
            <person name="Li R."/>
            <person name="Lin C.F."/>
            <person name="Lin M.F."/>
            <person name="Lindblad-Toh K."/>
            <person name="Llopart A."/>
            <person name="Long M."/>
            <person name="Low L."/>
            <person name="Lozovsky E."/>
            <person name="Lu J."/>
            <person name="Luo M."/>
            <person name="Machado C.A."/>
            <person name="Makalowski W."/>
            <person name="Marzo M."/>
            <person name="Matsuda M."/>
            <person name="Matzkin L."/>
            <person name="McAllister B."/>
            <person name="McBride C.S."/>
            <person name="McKernan B."/>
            <person name="McKernan K."/>
            <person name="Mendez-Lago M."/>
            <person name="Minx P."/>
            <person name="Mollenhauer M.U."/>
            <person name="Montooth K."/>
            <person name="Mount S.M."/>
            <person name="Mu X."/>
            <person name="Myers E."/>
            <person name="Negre B."/>
            <person name="Newfeld S."/>
            <person name="Nielsen R."/>
            <person name="Noor M.A."/>
            <person name="O'Grady P."/>
            <person name="Pachter L."/>
            <person name="Papaceit M."/>
            <person name="Parisi M.J."/>
            <person name="Parisi M."/>
            <person name="Parts L."/>
            <person name="Pedersen J.S."/>
            <person name="Pesole G."/>
            <person name="Phillippy A.M."/>
            <person name="Ponting C.P."/>
            <person name="Pop M."/>
            <person name="Porcelli D."/>
            <person name="Powell J.R."/>
            <person name="Prohaska S."/>
            <person name="Pruitt K."/>
            <person name="Puig M."/>
            <person name="Quesneville H."/>
            <person name="Ram K.R."/>
            <person name="Rand D."/>
            <person name="Rasmussen M.D."/>
            <person name="Reed L.K."/>
            <person name="Reenan R."/>
            <person name="Reily A."/>
            <person name="Remington K.A."/>
            <person name="Rieger T.T."/>
            <person name="Ritchie M.G."/>
            <person name="Robin C."/>
            <person name="Rogers Y.H."/>
            <person name="Rohde C."/>
            <person name="Rozas J."/>
            <person name="Rubenfield M.J."/>
            <person name="Ruiz A."/>
            <person name="Russo S."/>
            <person name="Salzberg S.L."/>
            <person name="Sanchez-Gracia A."/>
            <person name="Saranga D.J."/>
            <person name="Sato H."/>
            <person name="Schaeffer S.W."/>
            <person name="Schatz M.C."/>
            <person name="Schlenke T."/>
            <person name="Schwartz R."/>
            <person name="Segarra C."/>
            <person name="Singh R.S."/>
            <person name="Sirot L."/>
            <person name="Sirota M."/>
            <person name="Sisneros N.B."/>
            <person name="Smith C.D."/>
            <person name="Smith T.F."/>
            <person name="Spieth J."/>
            <person name="Stage D.E."/>
            <person name="Stark A."/>
            <person name="Stephan W."/>
            <person name="Strausberg R.L."/>
            <person name="Strempel S."/>
            <person name="Sturgill D."/>
            <person name="Sutton G."/>
            <person name="Sutton G.G."/>
            <person name="Tao W."/>
            <person name="Teichmann S."/>
            <person name="Tobari Y.N."/>
            <person name="Tomimura Y."/>
            <person name="Tsolas J.M."/>
            <person name="Valente V.L."/>
            <person name="Venter E."/>
            <person name="Venter J.C."/>
            <person name="Vicario S."/>
            <person name="Vieira F.G."/>
            <person name="Vilella A.J."/>
            <person name="Villasante A."/>
            <person name="Walenz B."/>
            <person name="Wang J."/>
            <person name="Wasserman M."/>
            <person name="Watts T."/>
            <person name="Wilson D."/>
            <person name="Wilson R.K."/>
            <person name="Wing R.A."/>
            <person name="Wolfner M.F."/>
            <person name="Wong A."/>
            <person name="Wong G.K."/>
            <person name="Wu C.I."/>
            <person name="Wu G."/>
            <person name="Yamamoto D."/>
            <person name="Yang H.P."/>
            <person name="Yang S.P."/>
            <person name="Yorke J.A."/>
            <person name="Yoshida K."/>
            <person name="Zdobnov E."/>
            <person name="Zhang P."/>
            <person name="Zhang Y."/>
            <person name="Zimin A.V."/>
            <person name="Baldwin J."/>
            <person name="Abdouelleil A."/>
            <person name="Abdulkadir J."/>
            <person name="Abebe A."/>
            <person name="Abera B."/>
            <person name="Abreu J."/>
            <person name="Acer S.C."/>
            <person name="Aftuck L."/>
            <person name="Alexander A."/>
            <person name="An P."/>
            <person name="Anderson E."/>
            <person name="Anderson S."/>
            <person name="Arachi H."/>
            <person name="Azer M."/>
            <person name="Bachantsang P."/>
            <person name="Barry A."/>
            <person name="Bayul T."/>
            <person name="Berlin A."/>
            <person name="Bessette D."/>
            <person name="Bloom T."/>
            <person name="Blye J."/>
            <person name="Boguslavskiy L."/>
            <person name="Bonnet C."/>
            <person name="Boukhgalter B."/>
            <person name="Bourzgui I."/>
            <person name="Brown A."/>
            <person name="Cahill P."/>
            <person name="Channer S."/>
            <person name="Cheshatsang Y."/>
            <person name="Chuda L."/>
            <person name="Citroen M."/>
            <person name="Collymore A."/>
            <person name="Cooke P."/>
            <person name="Costello M."/>
            <person name="D'Aco K."/>
            <person name="Daza R."/>
            <person name="De Haan G."/>
            <person name="DeGray S."/>
            <person name="DeMaso C."/>
            <person name="Dhargay N."/>
            <person name="Dooley K."/>
            <person name="Dooley E."/>
            <person name="Doricent M."/>
            <person name="Dorje P."/>
            <person name="Dorjee K."/>
            <person name="Dupes A."/>
            <person name="Elong R."/>
            <person name="Falk J."/>
            <person name="Farina A."/>
            <person name="Faro S."/>
            <person name="Ferguson D."/>
            <person name="Fisher S."/>
            <person name="Foley C.D."/>
            <person name="Franke A."/>
            <person name="Friedrich D."/>
            <person name="Gadbois L."/>
            <person name="Gearin G."/>
            <person name="Gearin C.R."/>
            <person name="Giannoukos G."/>
            <person name="Goode T."/>
            <person name="Graham J."/>
            <person name="Grandbois E."/>
            <person name="Grewal S."/>
            <person name="Gyaltsen K."/>
            <person name="Hafez N."/>
            <person name="Hagos B."/>
            <person name="Hall J."/>
            <person name="Henson C."/>
            <person name="Hollinger A."/>
            <person name="Honan T."/>
            <person name="Huard M.D."/>
            <person name="Hughes L."/>
            <person name="Hurhula B."/>
            <person name="Husby M.E."/>
            <person name="Kamat A."/>
            <person name="Kanga B."/>
            <person name="Kashin S."/>
            <person name="Khazanovich D."/>
            <person name="Kisner P."/>
            <person name="Lance K."/>
            <person name="Lara M."/>
            <person name="Lee W."/>
            <person name="Lennon N."/>
            <person name="Letendre F."/>
            <person name="LeVine R."/>
            <person name="Lipovsky A."/>
            <person name="Liu X."/>
            <person name="Liu J."/>
            <person name="Liu S."/>
            <person name="Lokyitsang T."/>
            <person name="Lokyitsang Y."/>
            <person name="Lubonja R."/>
            <person name="Lui A."/>
            <person name="MacDonald P."/>
            <person name="Magnisalis V."/>
            <person name="Maru K."/>
            <person name="Matthews C."/>
            <person name="McCusker W."/>
            <person name="McDonough S."/>
            <person name="Mehta T."/>
            <person name="Meldrim J."/>
            <person name="Meneus L."/>
            <person name="Mihai O."/>
            <person name="Mihalev A."/>
            <person name="Mihova T."/>
            <person name="Mittelman R."/>
            <person name="Mlenga V."/>
            <person name="Montmayeur A."/>
            <person name="Mulrain L."/>
            <person name="Navidi A."/>
            <person name="Naylor J."/>
            <person name="Negash T."/>
            <person name="Nguyen T."/>
            <person name="Nguyen N."/>
            <person name="Nicol R."/>
            <person name="Norbu C."/>
            <person name="Norbu N."/>
            <person name="Novod N."/>
            <person name="O'Neill B."/>
            <person name="Osman S."/>
            <person name="Markiewicz E."/>
            <person name="Oyono O.L."/>
            <person name="Patti C."/>
            <person name="Phunkhang P."/>
            <person name="Pierre F."/>
            <person name="Priest M."/>
            <person name="Raghuraman S."/>
            <person name="Rege F."/>
            <person name="Reyes R."/>
            <person name="Rise C."/>
            <person name="Rogov P."/>
            <person name="Ross K."/>
            <person name="Ryan E."/>
            <person name="Settipalli S."/>
            <person name="Shea T."/>
            <person name="Sherpa N."/>
            <person name="Shi L."/>
            <person name="Shih D."/>
            <person name="Sparrow T."/>
            <person name="Spaulding J."/>
            <person name="Stalker J."/>
            <person name="Stange-Thomann N."/>
            <person name="Stavropoulos S."/>
            <person name="Stone C."/>
            <person name="Strader C."/>
            <person name="Tesfaye S."/>
            <person name="Thomson T."/>
            <person name="Thoulutsang Y."/>
            <person name="Thoulutsang D."/>
            <person name="Topham K."/>
            <person name="Topping I."/>
            <person name="Tsamla T."/>
            <person name="Vassiliev H."/>
            <person name="Vo A."/>
            <person name="Wangchuk T."/>
            <person name="Wangdi T."/>
            <person name="Weiand M."/>
            <person name="Wilkinson J."/>
            <person name="Wilson A."/>
            <person name="Yadav S."/>
            <person name="Young G."/>
            <person name="Yu Q."/>
            <person name="Zembek L."/>
            <person name="Zhong D."/>
            <person name="Zimmer A."/>
            <person name="Zwirko Z."/>
            <person name="Jaffe D.B."/>
            <person name="Alvarez P."/>
            <person name="Brockman W."/>
            <person name="Butler J."/>
            <person name="Chin C."/>
            <person name="Gnerre S."/>
            <person name="Grabherr M."/>
            <person name="Kleber M."/>
            <person name="Mauceli E."/>
            <person name="MacCallum I."/>
        </authorList>
    </citation>
    <scope>NUCLEOTIDE SEQUENCE [LARGE SCALE GENOMIC DNA]</scope>
    <source>
        <strain evidence="3">Tucson 14024-0371.13</strain>
    </source>
</reference>
<protein>
    <submittedName>
        <fullName evidence="2">Uncharacterized protein, isoform B</fullName>
    </submittedName>
</protein>
<accession>A0A0P9AIS6</accession>
<dbReference type="OrthoDB" id="8036393at2759"/>
<dbReference type="GO" id="GO:0008017">
    <property type="term" value="F:microtubule binding"/>
    <property type="evidence" value="ECO:0007669"/>
    <property type="project" value="EnsemblMetazoa"/>
</dbReference>
<proteinExistence type="predicted"/>
<dbReference type="GO" id="GO:0072687">
    <property type="term" value="C:meiotic spindle"/>
    <property type="evidence" value="ECO:0007669"/>
    <property type="project" value="EnsemblMetazoa"/>
</dbReference>
<dbReference type="AlphaFoldDB" id="A0A0P9AIS6"/>
<dbReference type="InParanoid" id="A0A0P9AIS6"/>
<dbReference type="FunCoup" id="A0A0P9AIS6">
    <property type="interactions" value="18"/>
</dbReference>
<dbReference type="GO" id="GO:0090221">
    <property type="term" value="P:mitotic spindle-templated microtubule nucleation"/>
    <property type="evidence" value="ECO:0007669"/>
    <property type="project" value="EnsemblMetazoa"/>
</dbReference>
<organism evidence="2 3">
    <name type="scientific">Drosophila ananassae</name>
    <name type="common">Fruit fly</name>
    <dbReference type="NCBI Taxonomy" id="7217"/>
    <lineage>
        <taxon>Eukaryota</taxon>
        <taxon>Metazoa</taxon>
        <taxon>Ecdysozoa</taxon>
        <taxon>Arthropoda</taxon>
        <taxon>Hexapoda</taxon>
        <taxon>Insecta</taxon>
        <taxon>Pterygota</taxon>
        <taxon>Neoptera</taxon>
        <taxon>Endopterygota</taxon>
        <taxon>Diptera</taxon>
        <taxon>Brachycera</taxon>
        <taxon>Muscomorpha</taxon>
        <taxon>Ephydroidea</taxon>
        <taxon>Drosophilidae</taxon>
        <taxon>Drosophila</taxon>
        <taxon>Sophophora</taxon>
    </lineage>
</organism>
<gene>
    <name evidence="2" type="primary">Dana\GF25041</name>
    <name evidence="2" type="synonym">dana_GLEANR_9721</name>
    <name evidence="2" type="ORF">GF25041</name>
</gene>
<dbReference type="EMBL" id="CH902618">
    <property type="protein sequence ID" value="KPU77744.1"/>
    <property type="molecule type" value="Genomic_DNA"/>
</dbReference>
<sequence>MISIDNLKTQEEIKALKELGQHLEQQLQLASIELGDFSDEDLGLLDKCADLYAHLHIHDFNLNYLRDFYFARKKERIENQQIKVQQQIELQKVKDAIDEAAKEVAVLERFKSEAEKRIIPENIFQQKQNQQLATKQGLLERQKAWKTPKEFNMDALIDKVESLERR</sequence>
<evidence type="ECO:0000313" key="2">
    <source>
        <dbReference type="EMBL" id="KPU77744.1"/>
    </source>
</evidence>
<feature type="coiled-coil region" evidence="1">
    <location>
        <begin position="83"/>
        <end position="117"/>
    </location>
</feature>